<name>A0A9Q1ITH9_SYNKA</name>
<accession>A0A9Q1ITH9</accession>
<feature type="domain" description="Glycoside hydrolase family 65 central catalytic" evidence="3">
    <location>
        <begin position="230"/>
        <end position="285"/>
    </location>
</feature>
<evidence type="ECO:0000313" key="4">
    <source>
        <dbReference type="EMBL" id="KAJ8352227.1"/>
    </source>
</evidence>
<dbReference type="EMBL" id="JAINUF010000008">
    <property type="protein sequence ID" value="KAJ8352227.1"/>
    <property type="molecule type" value="Genomic_DNA"/>
</dbReference>
<dbReference type="Proteomes" id="UP001152622">
    <property type="component" value="Chromosome 8"/>
</dbReference>
<organism evidence="4 5">
    <name type="scientific">Synaphobranchus kaupii</name>
    <name type="common">Kaup's arrowtooth eel</name>
    <dbReference type="NCBI Taxonomy" id="118154"/>
    <lineage>
        <taxon>Eukaryota</taxon>
        <taxon>Metazoa</taxon>
        <taxon>Chordata</taxon>
        <taxon>Craniata</taxon>
        <taxon>Vertebrata</taxon>
        <taxon>Euteleostomi</taxon>
        <taxon>Actinopterygii</taxon>
        <taxon>Neopterygii</taxon>
        <taxon>Teleostei</taxon>
        <taxon>Anguilliformes</taxon>
        <taxon>Synaphobranchidae</taxon>
        <taxon>Synaphobranchus</taxon>
    </lineage>
</organism>
<keyword evidence="2" id="KW-0732">Signal</keyword>
<comment type="similarity">
    <text evidence="1">Belongs to the glycosyl hydrolase 65 family.</text>
</comment>
<dbReference type="InterPro" id="IPR005195">
    <property type="entry name" value="Glyco_hydro_65_M"/>
</dbReference>
<dbReference type="Pfam" id="PF03632">
    <property type="entry name" value="Glyco_hydro_65m"/>
    <property type="match status" value="1"/>
</dbReference>
<evidence type="ECO:0000313" key="5">
    <source>
        <dbReference type="Proteomes" id="UP001152622"/>
    </source>
</evidence>
<evidence type="ECO:0000259" key="3">
    <source>
        <dbReference type="Pfam" id="PF03632"/>
    </source>
</evidence>
<sequence length="312" mass="34410">MLMHCVMLCYDLSRSVTLICCITLCDSTSGIFTHSVSTASVCATQSFYAHRHISNIIVMEVMLVRQVTTEEPITVELQSSFTPSSDDVVFQTAPDYRGGRHIQGQTKAAEVHGDPCPSVHLIWIPVETSLTLQSGQSQSRWGFMVVAADTAENAQMFFDRGLELMEGGNLRLSHCQAWAELWAGSRVELSGPDALSRAVIGCLFYLLSAFPPLRDAPSLFGGVSPGGLSNGRQGQDYWGHVFWDQDTWMYPSIALFQPNLARAVLKYRVQTVEGARINAQQQGYKVWVIRSPTAEVYQLGPVTPTSPYALPL</sequence>
<dbReference type="PANTHER" id="PTHR11051:SF8">
    <property type="entry name" value="PROTEIN-GLUCOSYLGALACTOSYLHYDROXYLYSINE GLUCOSIDASE"/>
    <property type="match status" value="1"/>
</dbReference>
<dbReference type="SUPFAM" id="SSF48208">
    <property type="entry name" value="Six-hairpin glycosidases"/>
    <property type="match status" value="1"/>
</dbReference>
<comment type="caution">
    <text evidence="4">The sequence shown here is derived from an EMBL/GenBank/DDBJ whole genome shotgun (WGS) entry which is preliminary data.</text>
</comment>
<proteinExistence type="inferred from homology"/>
<dbReference type="GO" id="GO:0005829">
    <property type="term" value="C:cytosol"/>
    <property type="evidence" value="ECO:0007669"/>
    <property type="project" value="TreeGrafter"/>
</dbReference>
<keyword evidence="5" id="KW-1185">Reference proteome</keyword>
<dbReference type="InterPro" id="IPR008928">
    <property type="entry name" value="6-hairpin_glycosidase_sf"/>
</dbReference>
<feature type="chain" id="PRO_5040322239" description="Glycoside hydrolase family 65 central catalytic domain-containing protein" evidence="2">
    <location>
        <begin position="28"/>
        <end position="312"/>
    </location>
</feature>
<reference evidence="4" key="1">
    <citation type="journal article" date="2023" name="Science">
        <title>Genome structures resolve the early diversification of teleost fishes.</title>
        <authorList>
            <person name="Parey E."/>
            <person name="Louis A."/>
            <person name="Montfort J."/>
            <person name="Bouchez O."/>
            <person name="Roques C."/>
            <person name="Iampietro C."/>
            <person name="Lluch J."/>
            <person name="Castinel A."/>
            <person name="Donnadieu C."/>
            <person name="Desvignes T."/>
            <person name="Floi Bucao C."/>
            <person name="Jouanno E."/>
            <person name="Wen M."/>
            <person name="Mejri S."/>
            <person name="Dirks R."/>
            <person name="Jansen H."/>
            <person name="Henkel C."/>
            <person name="Chen W.J."/>
            <person name="Zahm M."/>
            <person name="Cabau C."/>
            <person name="Klopp C."/>
            <person name="Thompson A.W."/>
            <person name="Robinson-Rechavi M."/>
            <person name="Braasch I."/>
            <person name="Lecointre G."/>
            <person name="Bobe J."/>
            <person name="Postlethwait J.H."/>
            <person name="Berthelot C."/>
            <person name="Roest Crollius H."/>
            <person name="Guiguen Y."/>
        </authorList>
    </citation>
    <scope>NUCLEOTIDE SEQUENCE</scope>
    <source>
        <strain evidence="4">WJC10195</strain>
    </source>
</reference>
<evidence type="ECO:0000256" key="2">
    <source>
        <dbReference type="SAM" id="SignalP"/>
    </source>
</evidence>
<dbReference type="GO" id="GO:0047402">
    <property type="term" value="F:protein-glucosylgalactosylhydroxylysine glucosidase activity"/>
    <property type="evidence" value="ECO:0007669"/>
    <property type="project" value="TreeGrafter"/>
</dbReference>
<dbReference type="OrthoDB" id="200349at2759"/>
<feature type="signal peptide" evidence="2">
    <location>
        <begin position="1"/>
        <end position="27"/>
    </location>
</feature>
<dbReference type="Gene3D" id="1.50.10.10">
    <property type="match status" value="1"/>
</dbReference>
<dbReference type="AlphaFoldDB" id="A0A9Q1ITH9"/>
<evidence type="ECO:0000256" key="1">
    <source>
        <dbReference type="ARBA" id="ARBA00006768"/>
    </source>
</evidence>
<dbReference type="PANTHER" id="PTHR11051">
    <property type="entry name" value="GLYCOSYL HYDROLASE-RELATED"/>
    <property type="match status" value="1"/>
</dbReference>
<gene>
    <name evidence="4" type="ORF">SKAU_G00237030</name>
</gene>
<dbReference type="InterPro" id="IPR012341">
    <property type="entry name" value="6hp_glycosidase-like_sf"/>
</dbReference>
<dbReference type="GO" id="GO:0005975">
    <property type="term" value="P:carbohydrate metabolic process"/>
    <property type="evidence" value="ECO:0007669"/>
    <property type="project" value="InterPro"/>
</dbReference>
<protein>
    <recommendedName>
        <fullName evidence="3">Glycoside hydrolase family 65 central catalytic domain-containing protein</fullName>
    </recommendedName>
</protein>